<feature type="chain" id="PRO_5039092196" description="YncE family protein" evidence="1">
    <location>
        <begin position="16"/>
        <end position="346"/>
    </location>
</feature>
<gene>
    <name evidence="2" type="ORF">A5707_01795</name>
</gene>
<evidence type="ECO:0000256" key="1">
    <source>
        <dbReference type="SAM" id="SignalP"/>
    </source>
</evidence>
<sequence length="346" mass="36765">MATAFWRWCSAAAVGALVVAGCSSPQQPESSPEVTLVRVEVPLHSPVWSYGTHTLLGLTDDHRLAKVSGAERPETARTTLSGPLDAGRNLQISQMDDRNVFVPQPQRGVVGIVDIGSLRPVGQFEAGPAPNYLSEDAGMRILLALSADGTTVTPVDQYGYRKLPTATITGDRADSIDGSTRGREIDYHVYAPSGIRYYKGPSSPPRERGALAMDVATSAGNNTKVTRTYVAGHDNVLYSVDSRRGGEGLEVVGSAPLPSSPVRYLGTDDTRIYAATDRQLVTLEAASFGGYPNNTINVIHVVDYRASLPAGQAKSAPLSGMEVGPHQVFLTLRGAPYVVGVAKPHL</sequence>
<dbReference type="SUPFAM" id="SSF51004">
    <property type="entry name" value="C-terminal (heme d1) domain of cytochrome cd1-nitrite reductase"/>
    <property type="match status" value="1"/>
</dbReference>
<reference evidence="3" key="1">
    <citation type="submission" date="2016-06" db="EMBL/GenBank/DDBJ databases">
        <authorList>
            <person name="Sutton G."/>
            <person name="Brinkac L."/>
            <person name="Sanka R."/>
            <person name="Adams M."/>
            <person name="Lau E."/>
            <person name="Sam S."/>
            <person name="Sreng N."/>
            <person name="Him V."/>
            <person name="Kerleguer A."/>
            <person name="Cheng S."/>
        </authorList>
    </citation>
    <scope>NUCLEOTIDE SEQUENCE [LARGE SCALE GENOMIC DNA]</scope>
    <source>
        <strain evidence="3">E861</strain>
    </source>
</reference>
<proteinExistence type="predicted"/>
<keyword evidence="1" id="KW-0732">Signal</keyword>
<evidence type="ECO:0000313" key="2">
    <source>
        <dbReference type="EMBL" id="OBI45544.1"/>
    </source>
</evidence>
<dbReference type="Proteomes" id="UP000093592">
    <property type="component" value="Unassembled WGS sequence"/>
</dbReference>
<comment type="caution">
    <text evidence="2">The sequence shown here is derived from an EMBL/GenBank/DDBJ whole genome shotgun (WGS) entry which is preliminary data.</text>
</comment>
<evidence type="ECO:0008006" key="4">
    <source>
        <dbReference type="Google" id="ProtNLM"/>
    </source>
</evidence>
<dbReference type="EMBL" id="LZKJ01000122">
    <property type="protein sequence ID" value="OBI45544.1"/>
    <property type="molecule type" value="Genomic_DNA"/>
</dbReference>
<dbReference type="PROSITE" id="PS51257">
    <property type="entry name" value="PROKAR_LIPOPROTEIN"/>
    <property type="match status" value="1"/>
</dbReference>
<protein>
    <recommendedName>
        <fullName evidence="4">YncE family protein</fullName>
    </recommendedName>
</protein>
<dbReference type="OrthoDB" id="4744792at2"/>
<dbReference type="AlphaFoldDB" id="A0A1A2Z4T2"/>
<feature type="signal peptide" evidence="1">
    <location>
        <begin position="1"/>
        <end position="15"/>
    </location>
</feature>
<evidence type="ECO:0000313" key="3">
    <source>
        <dbReference type="Proteomes" id="UP000093592"/>
    </source>
</evidence>
<accession>A0A1A2Z4T2</accession>
<organism evidence="2 3">
    <name type="scientific">Mycobacterium kyorinense</name>
    <dbReference type="NCBI Taxonomy" id="487514"/>
    <lineage>
        <taxon>Bacteria</taxon>
        <taxon>Bacillati</taxon>
        <taxon>Actinomycetota</taxon>
        <taxon>Actinomycetes</taxon>
        <taxon>Mycobacteriales</taxon>
        <taxon>Mycobacteriaceae</taxon>
        <taxon>Mycobacterium</taxon>
    </lineage>
</organism>
<name>A0A1A2Z4T2_9MYCO</name>
<dbReference type="InterPro" id="IPR011048">
    <property type="entry name" value="Haem_d1_sf"/>
</dbReference>